<dbReference type="SUPFAM" id="SSF53697">
    <property type="entry name" value="SIS domain"/>
    <property type="match status" value="1"/>
</dbReference>
<evidence type="ECO:0000256" key="2">
    <source>
        <dbReference type="ARBA" id="ARBA00023125"/>
    </source>
</evidence>
<evidence type="ECO:0000259" key="5">
    <source>
        <dbReference type="PROSITE" id="PS51464"/>
    </source>
</evidence>
<dbReference type="InterPro" id="IPR009057">
    <property type="entry name" value="Homeodomain-like_sf"/>
</dbReference>
<dbReference type="RefSeq" id="WP_019020066.1">
    <property type="nucleotide sequence ID" value="NZ_BMXD01000009.1"/>
</dbReference>
<keyword evidence="2" id="KW-0238">DNA-binding</keyword>
<keyword evidence="3" id="KW-0804">Transcription</keyword>
<dbReference type="Gene3D" id="1.10.10.10">
    <property type="entry name" value="Winged helix-like DNA-binding domain superfamily/Winged helix DNA-binding domain"/>
    <property type="match status" value="1"/>
</dbReference>
<keyword evidence="1" id="KW-0805">Transcription regulation</keyword>
<dbReference type="InterPro" id="IPR035472">
    <property type="entry name" value="RpiR-like_SIS"/>
</dbReference>
<dbReference type="Proteomes" id="UP001595640">
    <property type="component" value="Unassembled WGS sequence"/>
</dbReference>
<dbReference type="InterPro" id="IPR001347">
    <property type="entry name" value="SIS_dom"/>
</dbReference>
<dbReference type="InterPro" id="IPR047640">
    <property type="entry name" value="RpiR-like"/>
</dbReference>
<organism evidence="6 7">
    <name type="scientific">Modicisalibacter luteus</name>
    <dbReference type="NCBI Taxonomy" id="453962"/>
    <lineage>
        <taxon>Bacteria</taxon>
        <taxon>Pseudomonadati</taxon>
        <taxon>Pseudomonadota</taxon>
        <taxon>Gammaproteobacteria</taxon>
        <taxon>Oceanospirillales</taxon>
        <taxon>Halomonadaceae</taxon>
        <taxon>Modicisalibacter</taxon>
    </lineage>
</organism>
<gene>
    <name evidence="6" type="ORF">ACFOEI_18725</name>
</gene>
<dbReference type="CDD" id="cd05013">
    <property type="entry name" value="SIS_RpiR"/>
    <property type="match status" value="1"/>
</dbReference>
<dbReference type="PANTHER" id="PTHR30514:SF18">
    <property type="entry name" value="RPIR-FAMILY TRANSCRIPTIONAL REGULATOR"/>
    <property type="match status" value="1"/>
</dbReference>
<feature type="domain" description="SIS" evidence="5">
    <location>
        <begin position="150"/>
        <end position="287"/>
    </location>
</feature>
<dbReference type="Pfam" id="PF01418">
    <property type="entry name" value="HTH_6"/>
    <property type="match status" value="1"/>
</dbReference>
<comment type="caution">
    <text evidence="6">The sequence shown here is derived from an EMBL/GenBank/DDBJ whole genome shotgun (WGS) entry which is preliminary data.</text>
</comment>
<proteinExistence type="predicted"/>
<evidence type="ECO:0000313" key="6">
    <source>
        <dbReference type="EMBL" id="MFC3294081.1"/>
    </source>
</evidence>
<evidence type="ECO:0000256" key="1">
    <source>
        <dbReference type="ARBA" id="ARBA00023015"/>
    </source>
</evidence>
<feature type="domain" description="HTH rpiR-type" evidence="4">
    <location>
        <begin position="21"/>
        <end position="97"/>
    </location>
</feature>
<sequence>MSATSRHPTAPASFAELQALANSVRRGDTQAPRLSPKAQHLLDALLGMPESVGLSNISKLGEQLEVNPSSLTRLSHALGFSGFRAFQALFREDLAGSSFYSTRAERLLDFGEAPEGTVASTSQDQALWQQEMANLTATVEGLDSGALQRAVRLIVEARHVHVIGLRASFGAAHYLAYYLDFLRDDVRHISPLAGVGVEQAQRLAEGDLVIGVAFRPETRASVDYCRLAVEQGATLLALTNHPGSQLTSLTDHVLLAPAEGPFFFNPMTSLFLLVELLLSRVAHDMGSDAITSIRQREALIACLNVE</sequence>
<evidence type="ECO:0000256" key="3">
    <source>
        <dbReference type="ARBA" id="ARBA00023163"/>
    </source>
</evidence>
<protein>
    <submittedName>
        <fullName evidence="6">MurR/RpiR family transcriptional regulator</fullName>
    </submittedName>
</protein>
<dbReference type="PANTHER" id="PTHR30514">
    <property type="entry name" value="GLUCOKINASE"/>
    <property type="match status" value="1"/>
</dbReference>
<dbReference type="PROSITE" id="PS51071">
    <property type="entry name" value="HTH_RPIR"/>
    <property type="match status" value="1"/>
</dbReference>
<dbReference type="PROSITE" id="PS51464">
    <property type="entry name" value="SIS"/>
    <property type="match status" value="1"/>
</dbReference>
<keyword evidence="7" id="KW-1185">Reference proteome</keyword>
<name>A0ABV7M5A4_9GAMM</name>
<dbReference type="Pfam" id="PF01380">
    <property type="entry name" value="SIS"/>
    <property type="match status" value="1"/>
</dbReference>
<evidence type="ECO:0000259" key="4">
    <source>
        <dbReference type="PROSITE" id="PS51071"/>
    </source>
</evidence>
<dbReference type="SUPFAM" id="SSF46689">
    <property type="entry name" value="Homeodomain-like"/>
    <property type="match status" value="1"/>
</dbReference>
<dbReference type="InterPro" id="IPR036388">
    <property type="entry name" value="WH-like_DNA-bd_sf"/>
</dbReference>
<dbReference type="EMBL" id="JBHRUH010000040">
    <property type="protein sequence ID" value="MFC3294081.1"/>
    <property type="molecule type" value="Genomic_DNA"/>
</dbReference>
<evidence type="ECO:0000313" key="7">
    <source>
        <dbReference type="Proteomes" id="UP001595640"/>
    </source>
</evidence>
<dbReference type="InterPro" id="IPR000281">
    <property type="entry name" value="HTH_RpiR"/>
</dbReference>
<dbReference type="InterPro" id="IPR046348">
    <property type="entry name" value="SIS_dom_sf"/>
</dbReference>
<dbReference type="Gene3D" id="3.40.50.10490">
    <property type="entry name" value="Glucose-6-phosphate isomerase like protein, domain 1"/>
    <property type="match status" value="1"/>
</dbReference>
<reference evidence="7" key="1">
    <citation type="journal article" date="2019" name="Int. J. Syst. Evol. Microbiol.">
        <title>The Global Catalogue of Microorganisms (GCM) 10K type strain sequencing project: providing services to taxonomists for standard genome sequencing and annotation.</title>
        <authorList>
            <consortium name="The Broad Institute Genomics Platform"/>
            <consortium name="The Broad Institute Genome Sequencing Center for Infectious Disease"/>
            <person name="Wu L."/>
            <person name="Ma J."/>
        </authorList>
    </citation>
    <scope>NUCLEOTIDE SEQUENCE [LARGE SCALE GENOMIC DNA]</scope>
    <source>
        <strain evidence="7">KCTC 12847</strain>
    </source>
</reference>
<accession>A0ABV7M5A4</accession>